<keyword evidence="6" id="KW-0808">Transferase</keyword>
<protein>
    <submittedName>
        <fullName evidence="6">Aminotransferase</fullName>
    </submittedName>
</protein>
<proteinExistence type="inferred from homology"/>
<dbReference type="PIRSF" id="PIRSF000390">
    <property type="entry name" value="PLP_StrS"/>
    <property type="match status" value="1"/>
</dbReference>
<dbReference type="GO" id="GO:0030170">
    <property type="term" value="F:pyridoxal phosphate binding"/>
    <property type="evidence" value="ECO:0007669"/>
    <property type="project" value="UniProtKB-ARBA"/>
</dbReference>
<keyword evidence="7" id="KW-1185">Reference proteome</keyword>
<accession>A0A363NSI1</accession>
<feature type="active site" description="Proton acceptor" evidence="3">
    <location>
        <position position="185"/>
    </location>
</feature>
<dbReference type="GO" id="GO:0000271">
    <property type="term" value="P:polysaccharide biosynthetic process"/>
    <property type="evidence" value="ECO:0007669"/>
    <property type="project" value="TreeGrafter"/>
</dbReference>
<evidence type="ECO:0000256" key="5">
    <source>
        <dbReference type="RuleBase" id="RU004508"/>
    </source>
</evidence>
<evidence type="ECO:0000256" key="3">
    <source>
        <dbReference type="PIRSR" id="PIRSR000390-1"/>
    </source>
</evidence>
<organism evidence="6 7">
    <name type="scientific">Sphingobacterium athyrii</name>
    <dbReference type="NCBI Taxonomy" id="2152717"/>
    <lineage>
        <taxon>Bacteria</taxon>
        <taxon>Pseudomonadati</taxon>
        <taxon>Bacteroidota</taxon>
        <taxon>Sphingobacteriia</taxon>
        <taxon>Sphingobacteriales</taxon>
        <taxon>Sphingobacteriaceae</taxon>
        <taxon>Sphingobacterium</taxon>
    </lineage>
</organism>
<reference evidence="6 7" key="1">
    <citation type="submission" date="2018-04" db="EMBL/GenBank/DDBJ databases">
        <title>Sphingobacterium sp. M46 Genome.</title>
        <authorList>
            <person name="Cheng J."/>
            <person name="Li Y."/>
        </authorList>
    </citation>
    <scope>NUCLEOTIDE SEQUENCE [LARGE SCALE GENOMIC DNA]</scope>
    <source>
        <strain evidence="6 7">M46</strain>
    </source>
</reference>
<dbReference type="InterPro" id="IPR015421">
    <property type="entry name" value="PyrdxlP-dep_Trfase_major"/>
</dbReference>
<evidence type="ECO:0000256" key="1">
    <source>
        <dbReference type="ARBA" id="ARBA00022898"/>
    </source>
</evidence>
<dbReference type="AlphaFoldDB" id="A0A363NSI1"/>
<dbReference type="PANTHER" id="PTHR30244">
    <property type="entry name" value="TRANSAMINASE"/>
    <property type="match status" value="1"/>
</dbReference>
<feature type="modified residue" description="N6-(pyridoxal phosphate)lysine" evidence="4">
    <location>
        <position position="185"/>
    </location>
</feature>
<evidence type="ECO:0000256" key="4">
    <source>
        <dbReference type="PIRSR" id="PIRSR000390-2"/>
    </source>
</evidence>
<dbReference type="GO" id="GO:0008483">
    <property type="term" value="F:transaminase activity"/>
    <property type="evidence" value="ECO:0007669"/>
    <property type="project" value="UniProtKB-KW"/>
</dbReference>
<dbReference type="Gene3D" id="3.90.1150.10">
    <property type="entry name" value="Aspartate Aminotransferase, domain 1"/>
    <property type="match status" value="1"/>
</dbReference>
<sequence length="362" mass="40426">MIPYESLQQVNKEFMDEYTAAFREVLNGGWYILGKQVGQFEQSFASYCDVQHCIGVASGLDALVLSLRYFGFKPGDEVIVPANTYIASILAVMQVGLKPVLVEPDIHTYNIDPRKIEPAITARTKAILVVHLYGKMCDMDPILQLATQYDLKVVEDCAQAHGAIYKDQKAGSFGDFGAFSFYPTKNLGALGDAGAITCKDEELNKSIRTLRNYGSSAKYVFDEVGYNSRLDELQAAFLSVKLKYLDKITAHKQMLAAIYRSELKSDFILPVVEAGFEDVYHIFAIRHAERDRLKAYLLDNGIGTEIHYPIAPHQQKAMQGILSGANYPISEEIHRTILSLPISYGHTEADISRVVKVMNKFS</sequence>
<keyword evidence="1 4" id="KW-0663">Pyridoxal phosphate</keyword>
<dbReference type="SUPFAM" id="SSF53383">
    <property type="entry name" value="PLP-dependent transferases"/>
    <property type="match status" value="1"/>
</dbReference>
<dbReference type="InterPro" id="IPR000653">
    <property type="entry name" value="DegT/StrS_aminotransferase"/>
</dbReference>
<dbReference type="FunFam" id="3.40.640.10:FF:000089">
    <property type="entry name" value="Aminotransferase, DegT/DnrJ/EryC1/StrS family"/>
    <property type="match status" value="1"/>
</dbReference>
<comment type="caution">
    <text evidence="6">The sequence shown here is derived from an EMBL/GenBank/DDBJ whole genome shotgun (WGS) entry which is preliminary data.</text>
</comment>
<dbReference type="InterPro" id="IPR015422">
    <property type="entry name" value="PyrdxlP-dep_Trfase_small"/>
</dbReference>
<dbReference type="Gene3D" id="3.40.640.10">
    <property type="entry name" value="Type I PLP-dependent aspartate aminotransferase-like (Major domain)"/>
    <property type="match status" value="1"/>
</dbReference>
<dbReference type="Pfam" id="PF01041">
    <property type="entry name" value="DegT_DnrJ_EryC1"/>
    <property type="match status" value="1"/>
</dbReference>
<dbReference type="PANTHER" id="PTHR30244:SF36">
    <property type="entry name" value="3-OXO-GLUCOSE-6-PHOSPHATE:GLUTAMATE AMINOTRANSFERASE"/>
    <property type="match status" value="1"/>
</dbReference>
<evidence type="ECO:0000256" key="2">
    <source>
        <dbReference type="ARBA" id="ARBA00037999"/>
    </source>
</evidence>
<evidence type="ECO:0000313" key="7">
    <source>
        <dbReference type="Proteomes" id="UP000250831"/>
    </source>
</evidence>
<name>A0A363NSI1_9SPHI</name>
<dbReference type="EMBL" id="QCXX01000004">
    <property type="protein sequence ID" value="PUV23703.1"/>
    <property type="molecule type" value="Genomic_DNA"/>
</dbReference>
<evidence type="ECO:0000313" key="6">
    <source>
        <dbReference type="EMBL" id="PUV23703.1"/>
    </source>
</evidence>
<dbReference type="InterPro" id="IPR015424">
    <property type="entry name" value="PyrdxlP-dep_Trfase"/>
</dbReference>
<dbReference type="Proteomes" id="UP000250831">
    <property type="component" value="Unassembled WGS sequence"/>
</dbReference>
<dbReference type="OrthoDB" id="9804264at2"/>
<comment type="similarity">
    <text evidence="2 5">Belongs to the DegT/DnrJ/EryC1 family.</text>
</comment>
<gene>
    <name evidence="6" type="ORF">DCO56_17615</name>
</gene>
<keyword evidence="6" id="KW-0032">Aminotransferase</keyword>
<dbReference type="CDD" id="cd00616">
    <property type="entry name" value="AHBA_syn"/>
    <property type="match status" value="1"/>
</dbReference>